<dbReference type="Pfam" id="PF03703">
    <property type="entry name" value="bPH_2"/>
    <property type="match status" value="1"/>
</dbReference>
<protein>
    <recommendedName>
        <fullName evidence="6">Short C-terminal domain-containing protein</fullName>
    </recommendedName>
</protein>
<dbReference type="Proteomes" id="UP000238314">
    <property type="component" value="Unassembled WGS sequence"/>
</dbReference>
<feature type="transmembrane region" description="Helical" evidence="1">
    <location>
        <begin position="37"/>
        <end position="68"/>
    </location>
</feature>
<feature type="domain" description="SHOCT" evidence="3">
    <location>
        <begin position="178"/>
        <end position="204"/>
    </location>
</feature>
<name>A0A2S7KG62_9FLAO</name>
<evidence type="ECO:0000256" key="1">
    <source>
        <dbReference type="SAM" id="Phobius"/>
    </source>
</evidence>
<keyword evidence="5" id="KW-1185">Reference proteome</keyword>
<sequence length="207" mass="23713">MIKNTPKQTKNMEQIRQSHDRTVDTILATSKKHWATYIVPLFALILGLLFLIFKSYLFGIVLATFGIIKILSNKSTSWTLTNEDLVIKSGFMPWRKTYFEIPKEDIYEAFYSKSMFGSIFGFGNLAIRRTEGTTSSFSCSGMTEAKEIMGSINSLVREIKKSPKTNTMNFTNNISLADEIQKLVELKNQGILNEDEFNMQKQRLINH</sequence>
<accession>A0A2S7KG62</accession>
<keyword evidence="1" id="KW-1133">Transmembrane helix</keyword>
<dbReference type="EMBL" id="MUGO01000008">
    <property type="protein sequence ID" value="PQA94997.1"/>
    <property type="molecule type" value="Genomic_DNA"/>
</dbReference>
<dbReference type="InterPro" id="IPR005182">
    <property type="entry name" value="YdbS-like_PH"/>
</dbReference>
<organism evidence="4 5">
    <name type="scientific">Chryseobacterium piscicola</name>
    <dbReference type="NCBI Taxonomy" id="551459"/>
    <lineage>
        <taxon>Bacteria</taxon>
        <taxon>Pseudomonadati</taxon>
        <taxon>Bacteroidota</taxon>
        <taxon>Flavobacteriia</taxon>
        <taxon>Flavobacteriales</taxon>
        <taxon>Weeksellaceae</taxon>
        <taxon>Chryseobacterium group</taxon>
        <taxon>Chryseobacterium</taxon>
    </lineage>
</organism>
<gene>
    <name evidence="4" type="ORF">B0A70_06665</name>
</gene>
<evidence type="ECO:0008006" key="6">
    <source>
        <dbReference type="Google" id="ProtNLM"/>
    </source>
</evidence>
<comment type="caution">
    <text evidence="4">The sequence shown here is derived from an EMBL/GenBank/DDBJ whole genome shotgun (WGS) entry which is preliminary data.</text>
</comment>
<dbReference type="Pfam" id="PF09851">
    <property type="entry name" value="SHOCT"/>
    <property type="match status" value="1"/>
</dbReference>
<evidence type="ECO:0000259" key="2">
    <source>
        <dbReference type="Pfam" id="PF03703"/>
    </source>
</evidence>
<dbReference type="AlphaFoldDB" id="A0A2S7KG62"/>
<keyword evidence="1" id="KW-0812">Transmembrane</keyword>
<dbReference type="InterPro" id="IPR018649">
    <property type="entry name" value="SHOCT"/>
</dbReference>
<evidence type="ECO:0000313" key="5">
    <source>
        <dbReference type="Proteomes" id="UP000238314"/>
    </source>
</evidence>
<keyword evidence="1" id="KW-0472">Membrane</keyword>
<reference evidence="4 5" key="1">
    <citation type="submission" date="2016-11" db="EMBL/GenBank/DDBJ databases">
        <title>Whole genomes of Flavobacteriaceae.</title>
        <authorList>
            <person name="Stine C."/>
            <person name="Li C."/>
            <person name="Tadesse D."/>
        </authorList>
    </citation>
    <scope>NUCLEOTIDE SEQUENCE [LARGE SCALE GENOMIC DNA]</scope>
    <source>
        <strain evidence="4 5">DSM 21068</strain>
    </source>
</reference>
<proteinExistence type="predicted"/>
<evidence type="ECO:0000313" key="4">
    <source>
        <dbReference type="EMBL" id="PQA94997.1"/>
    </source>
</evidence>
<evidence type="ECO:0000259" key="3">
    <source>
        <dbReference type="Pfam" id="PF09851"/>
    </source>
</evidence>
<feature type="domain" description="YdbS-like PH" evidence="2">
    <location>
        <begin position="75"/>
        <end position="135"/>
    </location>
</feature>